<evidence type="ECO:0000313" key="4">
    <source>
        <dbReference type="Proteomes" id="UP001152320"/>
    </source>
</evidence>
<dbReference type="Proteomes" id="UP001152320">
    <property type="component" value="Chromosome 3"/>
</dbReference>
<reference evidence="3" key="1">
    <citation type="submission" date="2021-10" db="EMBL/GenBank/DDBJ databases">
        <title>Tropical sea cucumber genome reveals ecological adaptation and Cuvierian tubules defense mechanism.</title>
        <authorList>
            <person name="Chen T."/>
        </authorList>
    </citation>
    <scope>NUCLEOTIDE SEQUENCE</scope>
    <source>
        <strain evidence="3">Nanhai2018</strain>
        <tissue evidence="3">Muscle</tissue>
    </source>
</reference>
<organism evidence="3 4">
    <name type="scientific">Holothuria leucospilota</name>
    <name type="common">Black long sea cucumber</name>
    <name type="synonym">Mertensiothuria leucospilota</name>
    <dbReference type="NCBI Taxonomy" id="206669"/>
    <lineage>
        <taxon>Eukaryota</taxon>
        <taxon>Metazoa</taxon>
        <taxon>Echinodermata</taxon>
        <taxon>Eleutherozoa</taxon>
        <taxon>Echinozoa</taxon>
        <taxon>Holothuroidea</taxon>
        <taxon>Aspidochirotacea</taxon>
        <taxon>Aspidochirotida</taxon>
        <taxon>Holothuriidae</taxon>
        <taxon>Holothuria</taxon>
    </lineage>
</organism>
<evidence type="ECO:0000256" key="2">
    <source>
        <dbReference type="ARBA" id="ARBA00022737"/>
    </source>
</evidence>
<sequence>MHDYDNNMKLDGLEILMAVSDFHHDGTANASPPLNDQQLMNLIDPILEEDDKNQDGYVDYPEFAATQIE</sequence>
<dbReference type="EMBL" id="JAIZAY010000003">
    <property type="protein sequence ID" value="KAJ8044582.1"/>
    <property type="molecule type" value="Genomic_DNA"/>
</dbReference>
<dbReference type="Gene3D" id="1.10.238.10">
    <property type="entry name" value="EF-hand"/>
    <property type="match status" value="1"/>
</dbReference>
<dbReference type="AlphaFoldDB" id="A0A9Q1CFW3"/>
<dbReference type="OrthoDB" id="289247at2759"/>
<dbReference type="SUPFAM" id="SSF47473">
    <property type="entry name" value="EF-hand"/>
    <property type="match status" value="1"/>
</dbReference>
<name>A0A9Q1CFW3_HOLLE</name>
<dbReference type="PANTHER" id="PTHR23104">
    <property type="entry name" value="MULTIPLE COAGULATION FACTOR DEFICIENCY PROTEIN 2 NEURAL STEM CELL DERIVED NEURONAL SURVIVAL PROTEIN"/>
    <property type="match status" value="1"/>
</dbReference>
<proteinExistence type="predicted"/>
<protein>
    <submittedName>
        <fullName evidence="3">Multiple coagulation factor deficiency protein 2-like</fullName>
    </submittedName>
</protein>
<dbReference type="InterPro" id="IPR052110">
    <property type="entry name" value="MCFD2-like"/>
</dbReference>
<keyword evidence="1" id="KW-0732">Signal</keyword>
<evidence type="ECO:0000256" key="1">
    <source>
        <dbReference type="ARBA" id="ARBA00022729"/>
    </source>
</evidence>
<gene>
    <name evidence="3" type="ORF">HOLleu_07365</name>
</gene>
<comment type="caution">
    <text evidence="3">The sequence shown here is derived from an EMBL/GenBank/DDBJ whole genome shotgun (WGS) entry which is preliminary data.</text>
</comment>
<evidence type="ECO:0000313" key="3">
    <source>
        <dbReference type="EMBL" id="KAJ8044582.1"/>
    </source>
</evidence>
<keyword evidence="4" id="KW-1185">Reference proteome</keyword>
<dbReference type="PANTHER" id="PTHR23104:SF1">
    <property type="entry name" value="EF-HAND DOMAIN-CONTAINING PROTEIN"/>
    <property type="match status" value="1"/>
</dbReference>
<dbReference type="InterPro" id="IPR011992">
    <property type="entry name" value="EF-hand-dom_pair"/>
</dbReference>
<keyword evidence="2" id="KW-0677">Repeat</keyword>
<accession>A0A9Q1CFW3</accession>